<evidence type="ECO:0008006" key="4">
    <source>
        <dbReference type="Google" id="ProtNLM"/>
    </source>
</evidence>
<gene>
    <name evidence="2" type="ORF">CFX0092_A1665</name>
</gene>
<dbReference type="OrthoDB" id="27017at2"/>
<feature type="signal peptide" evidence="1">
    <location>
        <begin position="1"/>
        <end position="17"/>
    </location>
</feature>
<evidence type="ECO:0000313" key="3">
    <source>
        <dbReference type="Proteomes" id="UP000215027"/>
    </source>
</evidence>
<evidence type="ECO:0000256" key="1">
    <source>
        <dbReference type="SAM" id="SignalP"/>
    </source>
</evidence>
<accession>A0A170PG44</accession>
<protein>
    <recommendedName>
        <fullName evidence="4">Imelysin-like domain-containing protein</fullName>
    </recommendedName>
</protein>
<keyword evidence="3" id="KW-1185">Reference proteome</keyword>
<reference evidence="2" key="1">
    <citation type="submission" date="2016-01" db="EMBL/GenBank/DDBJ databases">
        <authorList>
            <person name="Mcilroy J.S."/>
            <person name="Karst M S."/>
            <person name="Albertsen M."/>
        </authorList>
    </citation>
    <scope>NUCLEOTIDE SEQUENCE</scope>
    <source>
        <strain evidence="2">Cfx-K</strain>
    </source>
</reference>
<sequence length="364" mass="38585">MPRFILIALLTALLALAACGGQTAQTPVNTLEAAAPAATDADLAAVKQYTLDQAQQMKTGSAALAAVAQTYYDLLASHNFDYAAAWAADATTLTQLVADIKTHWLTASTHYELDEGIIAGVPSLAYYDVWIDAGPSAEEAPEEALEWTLTLPDGRELQSPGNFFHSLLEPAIWGTHGDFGGLAVDLDGDGATQLGEALPDANLLLAAAQGLDRATSEMITAVQSWQPTLSDAFTALSVMIPTMNEYFEQWKLSSFVAGESSQEAAFIGTSRLFDINGILSGLDFTYDSLAARVRTADPALHDQIDAGFADLRGYVGDLYEQEQAGRRFTAEQADLFGTEAQAKATALAGQVSQAAALLNIVIAE</sequence>
<dbReference type="PROSITE" id="PS51257">
    <property type="entry name" value="PROKAR_LIPOPROTEIN"/>
    <property type="match status" value="1"/>
</dbReference>
<feature type="chain" id="PRO_5008241750" description="Imelysin-like domain-containing protein" evidence="1">
    <location>
        <begin position="18"/>
        <end position="364"/>
    </location>
</feature>
<dbReference type="EMBL" id="LN890655">
    <property type="protein sequence ID" value="CUS03543.2"/>
    <property type="molecule type" value="Genomic_DNA"/>
</dbReference>
<keyword evidence="1" id="KW-0732">Signal</keyword>
<dbReference type="Gene3D" id="1.20.1420.20">
    <property type="entry name" value="M75 peptidase, HXXE motif"/>
    <property type="match status" value="1"/>
</dbReference>
<dbReference type="Proteomes" id="UP000215027">
    <property type="component" value="Chromosome I"/>
</dbReference>
<name>A0A170PG44_9CHLR</name>
<evidence type="ECO:0000313" key="2">
    <source>
        <dbReference type="EMBL" id="CUS03543.2"/>
    </source>
</evidence>
<organism evidence="2 3">
    <name type="scientific">Candidatus Promineifilum breve</name>
    <dbReference type="NCBI Taxonomy" id="1806508"/>
    <lineage>
        <taxon>Bacteria</taxon>
        <taxon>Bacillati</taxon>
        <taxon>Chloroflexota</taxon>
        <taxon>Ardenticatenia</taxon>
        <taxon>Candidatus Promineifilales</taxon>
        <taxon>Candidatus Promineifilaceae</taxon>
        <taxon>Candidatus Promineifilum</taxon>
    </lineage>
</organism>
<dbReference type="InterPro" id="IPR038352">
    <property type="entry name" value="Imelysin_sf"/>
</dbReference>
<dbReference type="RefSeq" id="WP_095043017.1">
    <property type="nucleotide sequence ID" value="NZ_LN890655.1"/>
</dbReference>
<dbReference type="AlphaFoldDB" id="A0A170PG44"/>
<dbReference type="KEGG" id="pbf:CFX0092_A1665"/>
<proteinExistence type="predicted"/>